<comment type="caution">
    <text evidence="1">The sequence shown here is derived from an EMBL/GenBank/DDBJ whole genome shotgun (WGS) entry which is preliminary data.</text>
</comment>
<dbReference type="Proteomes" id="UP000518752">
    <property type="component" value="Unassembled WGS sequence"/>
</dbReference>
<evidence type="ECO:0000313" key="2">
    <source>
        <dbReference type="Proteomes" id="UP000518752"/>
    </source>
</evidence>
<dbReference type="EMBL" id="JAACJN010000143">
    <property type="protein sequence ID" value="KAF5367305.1"/>
    <property type="molecule type" value="Genomic_DNA"/>
</dbReference>
<sequence>MAQCWTYAADDPSCPTDVTRLLRSASCSSTAIQVSAMTEETIPLLADSSGIPDREDRLNPDDSSLQAKLAAEEEHNAIYTRFSNGTKGVIVALIAFCGLLPCTCIQ</sequence>
<keyword evidence="2" id="KW-1185">Reference proteome</keyword>
<organism evidence="1 2">
    <name type="scientific">Collybiopsis confluens</name>
    <dbReference type="NCBI Taxonomy" id="2823264"/>
    <lineage>
        <taxon>Eukaryota</taxon>
        <taxon>Fungi</taxon>
        <taxon>Dikarya</taxon>
        <taxon>Basidiomycota</taxon>
        <taxon>Agaricomycotina</taxon>
        <taxon>Agaricomycetes</taxon>
        <taxon>Agaricomycetidae</taxon>
        <taxon>Agaricales</taxon>
        <taxon>Marasmiineae</taxon>
        <taxon>Omphalotaceae</taxon>
        <taxon>Collybiopsis</taxon>
    </lineage>
</organism>
<protein>
    <submittedName>
        <fullName evidence="1">Uncharacterized protein</fullName>
    </submittedName>
</protein>
<reference evidence="1 2" key="1">
    <citation type="journal article" date="2020" name="ISME J.">
        <title>Uncovering the hidden diversity of litter-decomposition mechanisms in mushroom-forming fungi.</title>
        <authorList>
            <person name="Floudas D."/>
            <person name="Bentzer J."/>
            <person name="Ahren D."/>
            <person name="Johansson T."/>
            <person name="Persson P."/>
            <person name="Tunlid A."/>
        </authorList>
    </citation>
    <scope>NUCLEOTIDE SEQUENCE [LARGE SCALE GENOMIC DNA]</scope>
    <source>
        <strain evidence="1 2">CBS 406.79</strain>
    </source>
</reference>
<dbReference type="AlphaFoldDB" id="A0A8H5GME5"/>
<name>A0A8H5GME5_9AGAR</name>
<accession>A0A8H5GME5</accession>
<proteinExistence type="predicted"/>
<evidence type="ECO:0000313" key="1">
    <source>
        <dbReference type="EMBL" id="KAF5367305.1"/>
    </source>
</evidence>
<gene>
    <name evidence="1" type="ORF">D9757_010099</name>
</gene>